<name>A0A0N4VQD3_ENTVE</name>
<evidence type="ECO:0000313" key="1">
    <source>
        <dbReference type="EMBL" id="VDD97628.1"/>
    </source>
</evidence>
<keyword evidence="2" id="KW-1185">Reference proteome</keyword>
<proteinExistence type="predicted"/>
<dbReference type="AlphaFoldDB" id="A0A0N4VQD3"/>
<dbReference type="Proteomes" id="UP000274131">
    <property type="component" value="Unassembled WGS sequence"/>
</dbReference>
<gene>
    <name evidence="1" type="ORF">EVEC_LOCUS12379</name>
</gene>
<sequence length="64" mass="7393">MIWFISGRLAVGYVFDSYNVNSISRLPNPPEAGLHLFFPILIRVRTRKLERAEVTERNRSTSSI</sequence>
<evidence type="ECO:0000313" key="3">
    <source>
        <dbReference type="WBParaSite" id="EVEC_0001323201-mRNA-1"/>
    </source>
</evidence>
<dbReference type="EMBL" id="UXUI01014387">
    <property type="protein sequence ID" value="VDD97628.1"/>
    <property type="molecule type" value="Genomic_DNA"/>
</dbReference>
<dbReference type="WBParaSite" id="EVEC_0001323201-mRNA-1">
    <property type="protein sequence ID" value="EVEC_0001323201-mRNA-1"/>
    <property type="gene ID" value="EVEC_0001323201"/>
</dbReference>
<evidence type="ECO:0000313" key="2">
    <source>
        <dbReference type="Proteomes" id="UP000274131"/>
    </source>
</evidence>
<organism evidence="3">
    <name type="scientific">Enterobius vermicularis</name>
    <name type="common">Human pinworm</name>
    <dbReference type="NCBI Taxonomy" id="51028"/>
    <lineage>
        <taxon>Eukaryota</taxon>
        <taxon>Metazoa</taxon>
        <taxon>Ecdysozoa</taxon>
        <taxon>Nematoda</taxon>
        <taxon>Chromadorea</taxon>
        <taxon>Rhabditida</taxon>
        <taxon>Spirurina</taxon>
        <taxon>Oxyuridomorpha</taxon>
        <taxon>Oxyuroidea</taxon>
        <taxon>Oxyuridae</taxon>
        <taxon>Enterobius</taxon>
    </lineage>
</organism>
<reference evidence="1 2" key="2">
    <citation type="submission" date="2018-10" db="EMBL/GenBank/DDBJ databases">
        <authorList>
            <consortium name="Pathogen Informatics"/>
        </authorList>
    </citation>
    <scope>NUCLEOTIDE SEQUENCE [LARGE SCALE GENOMIC DNA]</scope>
</reference>
<reference evidence="3" key="1">
    <citation type="submission" date="2017-02" db="UniProtKB">
        <authorList>
            <consortium name="WormBaseParasite"/>
        </authorList>
    </citation>
    <scope>IDENTIFICATION</scope>
</reference>
<protein>
    <submittedName>
        <fullName evidence="1 3">Uncharacterized protein</fullName>
    </submittedName>
</protein>
<accession>A0A0N4VQD3</accession>